<organism evidence="1 2">
    <name type="scientific">Pangasius djambal</name>
    <dbReference type="NCBI Taxonomy" id="1691987"/>
    <lineage>
        <taxon>Eukaryota</taxon>
        <taxon>Metazoa</taxon>
        <taxon>Chordata</taxon>
        <taxon>Craniata</taxon>
        <taxon>Vertebrata</taxon>
        <taxon>Euteleostomi</taxon>
        <taxon>Actinopterygii</taxon>
        <taxon>Neopterygii</taxon>
        <taxon>Teleostei</taxon>
        <taxon>Ostariophysi</taxon>
        <taxon>Siluriformes</taxon>
        <taxon>Pangasiidae</taxon>
        <taxon>Pangasius</taxon>
    </lineage>
</organism>
<accession>A0ACC5YZ34</accession>
<comment type="caution">
    <text evidence="1">The sequence shown here is derived from an EMBL/GenBank/DDBJ whole genome shotgun (WGS) entry which is preliminary data.</text>
</comment>
<keyword evidence="2" id="KW-1185">Reference proteome</keyword>
<reference evidence="1" key="1">
    <citation type="submission" date="2020-02" db="EMBL/GenBank/DDBJ databases">
        <title>Genome sequencing of the panga catfish, Pangasius djambal.</title>
        <authorList>
            <person name="Wen M."/>
            <person name="Zahm M."/>
            <person name="Roques C."/>
            <person name="Cabau C."/>
            <person name="Klopp C."/>
            <person name="Donnadieu C."/>
            <person name="Jouanno E."/>
            <person name="Avarre J.-C."/>
            <person name="Campet M."/>
            <person name="Ha T."/>
            <person name="Dugue R."/>
            <person name="Lampietro C."/>
            <person name="Louis A."/>
            <person name="Herpin A."/>
            <person name="Echchiki A."/>
            <person name="Berthelot C."/>
            <person name="Parey E."/>
            <person name="Roest-Crollius H."/>
            <person name="Braasch I."/>
            <person name="Postlethwait J.H."/>
            <person name="Bobe J."/>
            <person name="Montfort J."/>
            <person name="Bouchez O."/>
            <person name="Begum T."/>
            <person name="Schartl M."/>
            <person name="Gustiano R."/>
            <person name="Guiguen Y."/>
        </authorList>
    </citation>
    <scope>NUCLEOTIDE SEQUENCE</scope>
    <source>
        <strain evidence="1">Pdj_M5554</strain>
    </source>
</reference>
<proteinExistence type="predicted"/>
<name>A0ACC5YZ34_9TELE</name>
<evidence type="ECO:0000313" key="1">
    <source>
        <dbReference type="EMBL" id="MCJ8741036.1"/>
    </source>
</evidence>
<gene>
    <name evidence="1" type="ORF">PDJAM_G00066030</name>
</gene>
<dbReference type="Proteomes" id="UP000830395">
    <property type="component" value="Chromosome 15"/>
</dbReference>
<sequence>MLCVRCSVRDAASKGVANLLELPLFTQELKGQAVNGQQRGFVGLLVPDLDSVYVDPDTMSTLKSGLTTVFLPLVYVFVFAVGLPSNAMAIWVFVFRSKKFHPAAIYMANLALADLLFVIWVPLKIAYHFNGNNWTFGEGMCKVLVGFFYGNMYSSILFIACLSVQRYWVVAHPLTQQRTDNRLAIAVSVCIWAFIWISTTPLFLYQQAVKISELNITTCHDVNIITRENFEKGSTFLDVQKPYYYFMVMAGLAFFIPCVVIITAYVLMMRKLGHSTMERSNASKNRRRAIVLIITVLVTFLVCFIPSNVMLVVHYALLGSGIANNGYGFYITTLCLASLNSCLDPLLYYFVSEEFRSHVKNTLLCRSSRTVERMRVSFSSLKYSKKSNTYTSSTGHTDSSTI</sequence>
<dbReference type="EMBL" id="CM040989">
    <property type="protein sequence ID" value="MCJ8741036.1"/>
    <property type="molecule type" value="Genomic_DNA"/>
</dbReference>
<evidence type="ECO:0000313" key="2">
    <source>
        <dbReference type="Proteomes" id="UP000830395"/>
    </source>
</evidence>
<protein>
    <submittedName>
        <fullName evidence="1">Uncharacterized protein</fullName>
    </submittedName>
</protein>